<feature type="region of interest" description="Disordered" evidence="1">
    <location>
        <begin position="1"/>
        <end position="45"/>
    </location>
</feature>
<evidence type="ECO:0000313" key="3">
    <source>
        <dbReference type="Proteomes" id="UP000322667"/>
    </source>
</evidence>
<evidence type="ECO:0000313" key="2">
    <source>
        <dbReference type="EMBL" id="TYI03839.1"/>
    </source>
</evidence>
<dbReference type="AlphaFoldDB" id="A0A5D2NJE5"/>
<organism evidence="2 3">
    <name type="scientific">Gossypium tomentosum</name>
    <name type="common">Hawaiian cotton</name>
    <name type="synonym">Gossypium sandvicense</name>
    <dbReference type="NCBI Taxonomy" id="34277"/>
    <lineage>
        <taxon>Eukaryota</taxon>
        <taxon>Viridiplantae</taxon>
        <taxon>Streptophyta</taxon>
        <taxon>Embryophyta</taxon>
        <taxon>Tracheophyta</taxon>
        <taxon>Spermatophyta</taxon>
        <taxon>Magnoliopsida</taxon>
        <taxon>eudicotyledons</taxon>
        <taxon>Gunneridae</taxon>
        <taxon>Pentapetalae</taxon>
        <taxon>rosids</taxon>
        <taxon>malvids</taxon>
        <taxon>Malvales</taxon>
        <taxon>Malvaceae</taxon>
        <taxon>Malvoideae</taxon>
        <taxon>Gossypium</taxon>
    </lineage>
</organism>
<name>A0A5D2NJE5_GOSTO</name>
<gene>
    <name evidence="2" type="ORF">ES332_A11G370000v1</name>
</gene>
<dbReference type="Proteomes" id="UP000322667">
    <property type="component" value="Chromosome A11"/>
</dbReference>
<keyword evidence="3" id="KW-1185">Reference proteome</keyword>
<protein>
    <submittedName>
        <fullName evidence="2">Uncharacterized protein</fullName>
    </submittedName>
</protein>
<evidence type="ECO:0000256" key="1">
    <source>
        <dbReference type="SAM" id="MobiDB-lite"/>
    </source>
</evidence>
<proteinExistence type="predicted"/>
<accession>A0A5D2NJE5</accession>
<reference evidence="2 3" key="1">
    <citation type="submission" date="2019-07" db="EMBL/GenBank/DDBJ databases">
        <title>WGS assembly of Gossypium tomentosum.</title>
        <authorList>
            <person name="Chen Z.J."/>
            <person name="Sreedasyam A."/>
            <person name="Ando A."/>
            <person name="Song Q."/>
            <person name="De L."/>
            <person name="Hulse-Kemp A."/>
            <person name="Ding M."/>
            <person name="Ye W."/>
            <person name="Kirkbride R."/>
            <person name="Jenkins J."/>
            <person name="Plott C."/>
            <person name="Lovell J."/>
            <person name="Lin Y.-M."/>
            <person name="Vaughn R."/>
            <person name="Liu B."/>
            <person name="Li W."/>
            <person name="Simpson S."/>
            <person name="Scheffler B."/>
            <person name="Saski C."/>
            <person name="Grover C."/>
            <person name="Hu G."/>
            <person name="Conover J."/>
            <person name="Carlson J."/>
            <person name="Shu S."/>
            <person name="Boston L."/>
            <person name="Williams M."/>
            <person name="Peterson D."/>
            <person name="Mcgee K."/>
            <person name="Jones D."/>
            <person name="Wendel J."/>
            <person name="Stelly D."/>
            <person name="Grimwood J."/>
            <person name="Schmutz J."/>
        </authorList>
    </citation>
    <scope>NUCLEOTIDE SEQUENCE [LARGE SCALE GENOMIC DNA]</scope>
    <source>
        <strain evidence="2">7179.01</strain>
    </source>
</reference>
<sequence length="45" mass="5030">MGPVIGPTPATLHGDRKPKRVQVERWHNGGGGRWSRWPTGKGKWP</sequence>
<dbReference type="EMBL" id="CM017620">
    <property type="protein sequence ID" value="TYI03839.1"/>
    <property type="molecule type" value="Genomic_DNA"/>
</dbReference>